<gene>
    <name evidence="1" type="ORF">CKO28_00305</name>
</gene>
<evidence type="ECO:0000313" key="1">
    <source>
        <dbReference type="EMBL" id="MBK1666481.1"/>
    </source>
</evidence>
<dbReference type="Proteomes" id="UP001296873">
    <property type="component" value="Unassembled WGS sequence"/>
</dbReference>
<proteinExistence type="predicted"/>
<reference evidence="1 2" key="1">
    <citation type="journal article" date="2020" name="Microorganisms">
        <title>Osmotic Adaptation and Compatible Solute Biosynthesis of Phototrophic Bacteria as Revealed from Genome Analyses.</title>
        <authorList>
            <person name="Imhoff J.F."/>
            <person name="Rahn T."/>
            <person name="Kunzel S."/>
            <person name="Keller A."/>
            <person name="Neulinger S.C."/>
        </authorList>
    </citation>
    <scope>NUCLEOTIDE SEQUENCE [LARGE SCALE GENOMIC DNA]</scope>
    <source>
        <strain evidence="1 2">DSM 9895</strain>
    </source>
</reference>
<protein>
    <submittedName>
        <fullName evidence="1">Uncharacterized protein</fullName>
    </submittedName>
</protein>
<dbReference type="RefSeq" id="WP_200338514.1">
    <property type="nucleotide sequence ID" value="NZ_NRRL01000001.1"/>
</dbReference>
<keyword evidence="2" id="KW-1185">Reference proteome</keyword>
<accession>A0ABS1D7U4</accession>
<organism evidence="1 2">
    <name type="scientific">Rhodovibrio sodomensis</name>
    <dbReference type="NCBI Taxonomy" id="1088"/>
    <lineage>
        <taxon>Bacteria</taxon>
        <taxon>Pseudomonadati</taxon>
        <taxon>Pseudomonadota</taxon>
        <taxon>Alphaproteobacteria</taxon>
        <taxon>Rhodospirillales</taxon>
        <taxon>Rhodovibrionaceae</taxon>
        <taxon>Rhodovibrio</taxon>
    </lineage>
</organism>
<dbReference type="EMBL" id="NRRL01000001">
    <property type="protein sequence ID" value="MBK1666481.1"/>
    <property type="molecule type" value="Genomic_DNA"/>
</dbReference>
<name>A0ABS1D7U4_9PROT</name>
<comment type="caution">
    <text evidence="1">The sequence shown here is derived from an EMBL/GenBank/DDBJ whole genome shotgun (WGS) entry which is preliminary data.</text>
</comment>
<sequence length="150" mass="16205">MSAPAPREAADAARPLPPQDVIERYLSQDCHFLAHAIATLTGAELGAVVAEPEPAGDRPRDLRHLVVLAGPPDSPMDQVLDILGMAPAAELLDTDSLPDARIVALNAAELNWIDQLVARDPARAEMAAVHRDAWLAEEISLLRERLSERT</sequence>
<evidence type="ECO:0000313" key="2">
    <source>
        <dbReference type="Proteomes" id="UP001296873"/>
    </source>
</evidence>